<reference evidence="2" key="2">
    <citation type="journal article" date="2014" name="ISME J.">
        <title>Microbial stratification in low pH oxic and suboxic macroscopic growths along an acid mine drainage.</title>
        <authorList>
            <person name="Mendez-Garcia C."/>
            <person name="Mesa V."/>
            <person name="Sprenger R.R."/>
            <person name="Richter M."/>
            <person name="Diez M.S."/>
            <person name="Solano J."/>
            <person name="Bargiela R."/>
            <person name="Golyshina O.V."/>
            <person name="Manteca A."/>
            <person name="Ramos J.L."/>
            <person name="Gallego J.R."/>
            <person name="Llorente I."/>
            <person name="Martins Dos Santos V.A."/>
            <person name="Jensen O.N."/>
            <person name="Pelaez A.I."/>
            <person name="Sanchez J."/>
            <person name="Ferrer M."/>
        </authorList>
    </citation>
    <scope>NUCLEOTIDE SEQUENCE</scope>
</reference>
<evidence type="ECO:0000313" key="2">
    <source>
        <dbReference type="EMBL" id="EQD68688.1"/>
    </source>
</evidence>
<dbReference type="InterPro" id="IPR022383">
    <property type="entry name" value="Lactate/malate_DH_C"/>
</dbReference>
<dbReference type="GO" id="GO:0006089">
    <property type="term" value="P:lactate metabolic process"/>
    <property type="evidence" value="ECO:0007669"/>
    <property type="project" value="TreeGrafter"/>
</dbReference>
<proteinExistence type="predicted"/>
<dbReference type="SUPFAM" id="SSF56327">
    <property type="entry name" value="LDH C-terminal domain-like"/>
    <property type="match status" value="1"/>
</dbReference>
<dbReference type="Pfam" id="PF02866">
    <property type="entry name" value="Ldh_1_C"/>
    <property type="match status" value="1"/>
</dbReference>
<accession>T1BJK5</accession>
<protein>
    <submittedName>
        <fullName evidence="2">Malate dehydrogenase, NAD-dependent</fullName>
    </submittedName>
</protein>
<feature type="non-terminal residue" evidence="2">
    <location>
        <position position="161"/>
    </location>
</feature>
<name>T1BJK5_9ZZZZ</name>
<gene>
    <name evidence="2" type="ORF">B2A_00323</name>
</gene>
<reference evidence="2" key="1">
    <citation type="submission" date="2013-08" db="EMBL/GenBank/DDBJ databases">
        <authorList>
            <person name="Mendez C."/>
            <person name="Richter M."/>
            <person name="Ferrer M."/>
            <person name="Sanchez J."/>
        </authorList>
    </citation>
    <scope>NUCLEOTIDE SEQUENCE</scope>
</reference>
<dbReference type="SUPFAM" id="SSF51735">
    <property type="entry name" value="NAD(P)-binding Rossmann-fold domains"/>
    <property type="match status" value="1"/>
</dbReference>
<dbReference type="PANTHER" id="PTHR43128">
    <property type="entry name" value="L-2-HYDROXYCARBOXYLATE DEHYDROGENASE (NAD(P)(+))"/>
    <property type="match status" value="1"/>
</dbReference>
<organism evidence="2">
    <name type="scientific">mine drainage metagenome</name>
    <dbReference type="NCBI Taxonomy" id="410659"/>
    <lineage>
        <taxon>unclassified sequences</taxon>
        <taxon>metagenomes</taxon>
        <taxon>ecological metagenomes</taxon>
    </lineage>
</organism>
<dbReference type="InterPro" id="IPR036291">
    <property type="entry name" value="NAD(P)-bd_dom_sf"/>
</dbReference>
<dbReference type="Gene3D" id="3.90.110.10">
    <property type="entry name" value="Lactate dehydrogenase/glycoside hydrolase, family 4, C-terminal"/>
    <property type="match status" value="1"/>
</dbReference>
<feature type="domain" description="Lactate/malate dehydrogenase C-terminal" evidence="1">
    <location>
        <begin position="31"/>
        <end position="161"/>
    </location>
</feature>
<comment type="caution">
    <text evidence="2">The sequence shown here is derived from an EMBL/GenBank/DDBJ whole genome shotgun (WGS) entry which is preliminary data.</text>
</comment>
<sequence length="161" mass="17259">MVVTNPVDVMAYWVRKVTGFPRARVLAESGTLDSARFRWFVADALGLAPRDVVGFTLGTHGDTMVPILSHCSVNGVPVNRLLSPEKLAAIVERTKKGGGEIVDLLKTGSAYYAPAAAQAEMVSAVARNEHRLLSCSVLLEGEYGYRDLFLSVPVTVGRAGV</sequence>
<dbReference type="InterPro" id="IPR015955">
    <property type="entry name" value="Lactate_DH/Glyco_Ohase_4_C"/>
</dbReference>
<dbReference type="PRINTS" id="PR00086">
    <property type="entry name" value="LLDHDRGNASE"/>
</dbReference>
<dbReference type="AlphaFoldDB" id="T1BJK5"/>
<dbReference type="GO" id="GO:0004459">
    <property type="term" value="F:L-lactate dehydrogenase (NAD+) activity"/>
    <property type="evidence" value="ECO:0007669"/>
    <property type="project" value="TreeGrafter"/>
</dbReference>
<dbReference type="PANTHER" id="PTHR43128:SF16">
    <property type="entry name" value="L-LACTATE DEHYDROGENASE"/>
    <property type="match status" value="1"/>
</dbReference>
<dbReference type="InterPro" id="IPR001557">
    <property type="entry name" value="L-lactate/malate_DH"/>
</dbReference>
<evidence type="ECO:0000259" key="1">
    <source>
        <dbReference type="Pfam" id="PF02866"/>
    </source>
</evidence>
<dbReference type="EMBL" id="AUZZ01000251">
    <property type="protein sequence ID" value="EQD68688.1"/>
    <property type="molecule type" value="Genomic_DNA"/>
</dbReference>
<dbReference type="Gene3D" id="3.40.50.720">
    <property type="entry name" value="NAD(P)-binding Rossmann-like Domain"/>
    <property type="match status" value="1"/>
</dbReference>